<comment type="caution">
    <text evidence="2">The sequence shown here is derived from an EMBL/GenBank/DDBJ whole genome shotgun (WGS) entry which is preliminary data.</text>
</comment>
<proteinExistence type="predicted"/>
<protein>
    <submittedName>
        <fullName evidence="2">Uncharacterized protein</fullName>
    </submittedName>
</protein>
<name>A0A3E4S6E7_BIFLN</name>
<sequence length="155" mass="16890">MMRHNWFPNPMLGDPKPTRSLDCSVNQWGSPDSPGIILRHSSDLIGGYAEWVVSGLPAGVRCAFVASCGAAEATDTFRGPLMEVQDSHSAILGHSESWADNKRIRIVFTVPSDGVVRLIFRGRIGKDTAFYQIICTEAGSDESFFTGSTMPLNIN</sequence>
<evidence type="ECO:0000313" key="4">
    <source>
        <dbReference type="Proteomes" id="UP000261288"/>
    </source>
</evidence>
<dbReference type="Proteomes" id="UP000261288">
    <property type="component" value="Unassembled WGS sequence"/>
</dbReference>
<organism evidence="2 4">
    <name type="scientific">Bifidobacterium longum</name>
    <dbReference type="NCBI Taxonomy" id="216816"/>
    <lineage>
        <taxon>Bacteria</taxon>
        <taxon>Bacillati</taxon>
        <taxon>Actinomycetota</taxon>
        <taxon>Actinomycetes</taxon>
        <taxon>Bifidobacteriales</taxon>
        <taxon>Bifidobacteriaceae</taxon>
        <taxon>Bifidobacterium</taxon>
    </lineage>
</organism>
<dbReference type="EMBL" id="QSRZ01000008">
    <property type="protein sequence ID" value="RGL47609.1"/>
    <property type="molecule type" value="Genomic_DNA"/>
</dbReference>
<reference evidence="3 4" key="1">
    <citation type="submission" date="2018-08" db="EMBL/GenBank/DDBJ databases">
        <title>A genome reference for cultivated species of the human gut microbiota.</title>
        <authorList>
            <person name="Zou Y."/>
            <person name="Xue W."/>
            <person name="Luo G."/>
        </authorList>
    </citation>
    <scope>NUCLEOTIDE SEQUENCE [LARGE SCALE GENOMIC DNA]</scope>
    <source>
        <strain evidence="2 4">TF06-45A</strain>
        <strain evidence="1 3">TF08-4AC</strain>
    </source>
</reference>
<evidence type="ECO:0000313" key="1">
    <source>
        <dbReference type="EMBL" id="RGL03766.1"/>
    </source>
</evidence>
<evidence type="ECO:0000313" key="3">
    <source>
        <dbReference type="Proteomes" id="UP000261186"/>
    </source>
</evidence>
<evidence type="ECO:0000313" key="2">
    <source>
        <dbReference type="EMBL" id="RGL47609.1"/>
    </source>
</evidence>
<dbReference type="AlphaFoldDB" id="A0A3E4S6E7"/>
<accession>A0A3E4S6E7</accession>
<dbReference type="Proteomes" id="UP000261186">
    <property type="component" value="Unassembled WGS sequence"/>
</dbReference>
<dbReference type="RefSeq" id="WP_117701195.1">
    <property type="nucleotide sequence ID" value="NZ_QSRH01000003.1"/>
</dbReference>
<gene>
    <name evidence="2" type="ORF">DXC63_08095</name>
    <name evidence="1" type="ORF">DXC85_04950</name>
</gene>
<dbReference type="EMBL" id="QSRH01000003">
    <property type="protein sequence ID" value="RGL03766.1"/>
    <property type="molecule type" value="Genomic_DNA"/>
</dbReference>